<gene>
    <name evidence="1" type="ORF">J8273_7911</name>
</gene>
<proteinExistence type="predicted"/>
<dbReference type="InterPro" id="IPR029060">
    <property type="entry name" value="PIN-like_dom_sf"/>
</dbReference>
<organism evidence="1 2">
    <name type="scientific">Carpediemonas membranifera</name>
    <dbReference type="NCBI Taxonomy" id="201153"/>
    <lineage>
        <taxon>Eukaryota</taxon>
        <taxon>Metamonada</taxon>
        <taxon>Carpediemonas-like organisms</taxon>
        <taxon>Carpediemonas</taxon>
    </lineage>
</organism>
<protein>
    <submittedName>
        <fullName evidence="1">Uncharacterized protein</fullName>
    </submittedName>
</protein>
<reference evidence="1" key="1">
    <citation type="submission" date="2021-05" db="EMBL/GenBank/DDBJ databases">
        <title>A free-living protist that lacks canonical eukaryotic 1 DNA replication and segregation systems.</title>
        <authorList>
            <person name="Salas-Leiva D.E."/>
            <person name="Tromer E.C."/>
            <person name="Curtis B.A."/>
            <person name="Jerlstrom-Hultqvist J."/>
            <person name="Kolisko M."/>
            <person name="Yi Z."/>
            <person name="Salas-Leiva J.S."/>
            <person name="Gallot-Lavallee L."/>
            <person name="Kops G.J.P.L."/>
            <person name="Archibald J.M."/>
            <person name="Simpson A.G.B."/>
            <person name="Roger A.J."/>
        </authorList>
    </citation>
    <scope>NUCLEOTIDE SEQUENCE</scope>
    <source>
        <strain evidence="1">BICM</strain>
    </source>
</reference>
<sequence>MGVLGLTKEAKRFSSRLILGNDVVILLDWPSIVFEYLNGVAIRSGHATYPTFSYVELLDGLRNMLASLKRLPVDRVIVVDDGAHSHAKGPEGRRRREEKANSSISDWRLGLDARGRPVPFKADNLGHPMFFPANSLLKEHAEALCLEVGIEYDVDIVQEADSRICSLCYSDEAARTRFLVASNDSDMHLVSSMVHVLAPISQLFHVTRETTAFSTLSFMPYLAREAITAKDPLPVPVYVRAAIAACLTGNDYSKHLFPARGPQRHFMDVFRSLTGSGWLDAVRAVEGMEQAVRDTIMVNCQPCPRDLMTAGPRPRLPNARALHDWLSPELRAQFGRDVLSHAKFHPTVMAVARTIEDHAPGDGAMLSDVPALYYADRIHGKDGEAPTRETVVASFAKASERLQQRFTHFGGAEFDRGQLFVQDLAWGPNCPAVRDAILGLVVTAHLTQHESMLGWIWDALDFDVPDQYMLVAWVGVVAAVYHAIWQDCRAPPAQGTVRRMVDGLTAARPTVLERAGADPTEDQLTPALMRASDRAADRLVLTTLRGLSFAQRTLRYYFFEDPTLSFNQLAAVIDSVAARHGQQGTI</sequence>
<dbReference type="EMBL" id="JAHDYR010000064">
    <property type="protein sequence ID" value="KAG9390560.1"/>
    <property type="molecule type" value="Genomic_DNA"/>
</dbReference>
<keyword evidence="2" id="KW-1185">Reference proteome</keyword>
<dbReference type="SUPFAM" id="SSF88723">
    <property type="entry name" value="PIN domain-like"/>
    <property type="match status" value="1"/>
</dbReference>
<dbReference type="Gene3D" id="3.40.50.1010">
    <property type="entry name" value="5'-nuclease"/>
    <property type="match status" value="1"/>
</dbReference>
<name>A0A8J6ARQ7_9EUKA</name>
<evidence type="ECO:0000313" key="2">
    <source>
        <dbReference type="Proteomes" id="UP000717585"/>
    </source>
</evidence>
<accession>A0A8J6ARQ7</accession>
<evidence type="ECO:0000313" key="1">
    <source>
        <dbReference type="EMBL" id="KAG9390560.1"/>
    </source>
</evidence>
<dbReference type="AlphaFoldDB" id="A0A8J6ARQ7"/>
<comment type="caution">
    <text evidence="1">The sequence shown here is derived from an EMBL/GenBank/DDBJ whole genome shotgun (WGS) entry which is preliminary data.</text>
</comment>
<dbReference type="Proteomes" id="UP000717585">
    <property type="component" value="Unassembled WGS sequence"/>
</dbReference>